<sequence length="286" mass="31687">MSPSNASPKIRVLITMHPGMDTLDFAGPLEVLSQARHRVDDEASCAFGIEFVSATEETSTAQGAVLKAHMNYKAAYACLSDYDILIVPGGAIDEIIKSRSEPLGLITAYSEIQKKDPKRERTILSICTGSMFLAHQGILSGLKATTHPDYYAKFEKICSETAQRELAERCDVVEERYIVNNLRYDLGENPDENPYVHRKNDTRKQSLGRSGSDAFQESNRRRESIARRAAIRLGGLRVITSGAMTCGLDASLYLVRIMVSTEAAAEVERNMMYEWKKGVVVDGIDV</sequence>
<keyword evidence="4" id="KW-1185">Reference proteome</keyword>
<evidence type="ECO:0000313" key="4">
    <source>
        <dbReference type="Proteomes" id="UP000283383"/>
    </source>
</evidence>
<feature type="region of interest" description="Disordered" evidence="1">
    <location>
        <begin position="190"/>
        <end position="221"/>
    </location>
</feature>
<dbReference type="Gene3D" id="3.40.50.880">
    <property type="match status" value="1"/>
</dbReference>
<feature type="domain" description="DJ-1/PfpI" evidence="2">
    <location>
        <begin position="11"/>
        <end position="162"/>
    </location>
</feature>
<dbReference type="PANTHER" id="PTHR43130:SF3">
    <property type="entry name" value="HTH-TYPE TRANSCRIPTIONAL REGULATOR RV1931C"/>
    <property type="match status" value="1"/>
</dbReference>
<dbReference type="Pfam" id="PF01965">
    <property type="entry name" value="DJ-1_PfpI"/>
    <property type="match status" value="1"/>
</dbReference>
<dbReference type="Proteomes" id="UP000283383">
    <property type="component" value="Unassembled WGS sequence"/>
</dbReference>
<dbReference type="AlphaFoldDB" id="A0A420IV03"/>
<evidence type="ECO:0000259" key="2">
    <source>
        <dbReference type="Pfam" id="PF01965"/>
    </source>
</evidence>
<comment type="caution">
    <text evidence="3">The sequence shown here is derived from an EMBL/GenBank/DDBJ whole genome shotgun (WGS) entry which is preliminary data.</text>
</comment>
<evidence type="ECO:0000256" key="1">
    <source>
        <dbReference type="SAM" id="MobiDB-lite"/>
    </source>
</evidence>
<feature type="compositionally biased region" description="Polar residues" evidence="1">
    <location>
        <begin position="205"/>
        <end position="216"/>
    </location>
</feature>
<dbReference type="STRING" id="62708.A0A420IV03"/>
<dbReference type="InterPro" id="IPR002818">
    <property type="entry name" value="DJ-1/PfpI"/>
</dbReference>
<reference evidence="3 4" key="1">
    <citation type="journal article" date="2018" name="BMC Genomics">
        <title>Comparative genome analyses reveal sequence features reflecting distinct modes of host-adaptation between dicot and monocot powdery mildew.</title>
        <authorList>
            <person name="Wu Y."/>
            <person name="Ma X."/>
            <person name="Pan Z."/>
            <person name="Kale S.D."/>
            <person name="Song Y."/>
            <person name="King H."/>
            <person name="Zhang Q."/>
            <person name="Presley C."/>
            <person name="Deng X."/>
            <person name="Wei C.I."/>
            <person name="Xiao S."/>
        </authorList>
    </citation>
    <scope>NUCLEOTIDE SEQUENCE [LARGE SCALE GENOMIC DNA]</scope>
    <source>
        <strain evidence="3">UMSG3</strain>
    </source>
</reference>
<name>A0A420IV03_9PEZI</name>
<dbReference type="SUPFAM" id="SSF52317">
    <property type="entry name" value="Class I glutamine amidotransferase-like"/>
    <property type="match status" value="1"/>
</dbReference>
<dbReference type="InterPro" id="IPR029062">
    <property type="entry name" value="Class_I_gatase-like"/>
</dbReference>
<dbReference type="EMBL" id="MCBQ01006488">
    <property type="protein sequence ID" value="RKF78376.1"/>
    <property type="molecule type" value="Genomic_DNA"/>
</dbReference>
<evidence type="ECO:0000313" key="3">
    <source>
        <dbReference type="EMBL" id="RKF78376.1"/>
    </source>
</evidence>
<feature type="compositionally biased region" description="Basic and acidic residues" evidence="1">
    <location>
        <begin position="194"/>
        <end position="204"/>
    </location>
</feature>
<gene>
    <name evidence="3" type="ORF">GcM3_064006</name>
</gene>
<protein>
    <submittedName>
        <fullName evidence="3">ThiJ/PfpI domain-containing protein</fullName>
    </submittedName>
</protein>
<organism evidence="3 4">
    <name type="scientific">Golovinomyces cichoracearum</name>
    <dbReference type="NCBI Taxonomy" id="62708"/>
    <lineage>
        <taxon>Eukaryota</taxon>
        <taxon>Fungi</taxon>
        <taxon>Dikarya</taxon>
        <taxon>Ascomycota</taxon>
        <taxon>Pezizomycotina</taxon>
        <taxon>Leotiomycetes</taxon>
        <taxon>Erysiphales</taxon>
        <taxon>Erysiphaceae</taxon>
        <taxon>Golovinomyces</taxon>
    </lineage>
</organism>
<dbReference type="InterPro" id="IPR052158">
    <property type="entry name" value="INH-QAR"/>
</dbReference>
<dbReference type="PANTHER" id="PTHR43130">
    <property type="entry name" value="ARAC-FAMILY TRANSCRIPTIONAL REGULATOR"/>
    <property type="match status" value="1"/>
</dbReference>
<accession>A0A420IV03</accession>
<proteinExistence type="predicted"/>